<feature type="region of interest" description="Disordered" evidence="1">
    <location>
        <begin position="1"/>
        <end position="25"/>
    </location>
</feature>
<reference evidence="2" key="1">
    <citation type="submission" date="2013-11" db="EMBL/GenBank/DDBJ databases">
        <title>Draft genome sequence of the broad-host-range Rhizobium sp. LPU83 strain, a member of the low-genetic diversity Oregon-like Rhizobium sp. group.</title>
        <authorList>
            <person name="Wibberg D."/>
            <person name="Puehler A."/>
            <person name="Schlueter A."/>
        </authorList>
    </citation>
    <scope>NUCLEOTIDE SEQUENCE [LARGE SCALE GENOMIC DNA]</scope>
    <source>
        <strain evidence="2">LPU83</strain>
        <plasmid evidence="2">pLPU83d</plasmid>
    </source>
</reference>
<dbReference type="AlphaFoldDB" id="W6RS92"/>
<dbReference type="PATRIC" id="fig|348824.6.peg.5931"/>
<evidence type="ECO:0000313" key="3">
    <source>
        <dbReference type="Proteomes" id="UP000019443"/>
    </source>
</evidence>
<gene>
    <name evidence="2" type="ORF">LPU83_pLPU83d_0322</name>
</gene>
<organism evidence="2 3">
    <name type="scientific">Rhizobium favelukesii</name>
    <dbReference type="NCBI Taxonomy" id="348824"/>
    <lineage>
        <taxon>Bacteria</taxon>
        <taxon>Pseudomonadati</taxon>
        <taxon>Pseudomonadota</taxon>
        <taxon>Alphaproteobacteria</taxon>
        <taxon>Hyphomicrobiales</taxon>
        <taxon>Rhizobiaceae</taxon>
        <taxon>Rhizobium/Agrobacterium group</taxon>
        <taxon>Rhizobium</taxon>
    </lineage>
</organism>
<keyword evidence="2" id="KW-0614">Plasmid</keyword>
<name>W6RS92_9HYPH</name>
<feature type="compositionally biased region" description="Polar residues" evidence="1">
    <location>
        <begin position="8"/>
        <end position="17"/>
    </location>
</feature>
<geneLocation type="plasmid" evidence="2 3">
    <name>pLPU83d</name>
</geneLocation>
<accession>W6RS92</accession>
<dbReference type="EMBL" id="HG916855">
    <property type="protein sequence ID" value="CDM61693.1"/>
    <property type="molecule type" value="Genomic_DNA"/>
</dbReference>
<evidence type="ECO:0000256" key="1">
    <source>
        <dbReference type="SAM" id="MobiDB-lite"/>
    </source>
</evidence>
<evidence type="ECO:0000313" key="2">
    <source>
        <dbReference type="EMBL" id="CDM61693.1"/>
    </source>
</evidence>
<keyword evidence="3" id="KW-1185">Reference proteome</keyword>
<dbReference type="HOGENOM" id="CLU_2603620_0_0_5"/>
<protein>
    <submittedName>
        <fullName evidence="2">Uncharacterized protein</fullName>
    </submittedName>
</protein>
<dbReference type="Proteomes" id="UP000019443">
    <property type="component" value="Plasmid pLPU83d"/>
</dbReference>
<dbReference type="KEGG" id="rhl:LPU83_pLPU83d_0322"/>
<proteinExistence type="predicted"/>
<sequence>MRGMLPSRRSTPPQGSSEEVDRPQFRGYTFDVGGREISDFCHQSGNLKSLEFQSNQDEACVVILVPGGHSFLADCDALT</sequence>